<dbReference type="GO" id="GO:0005509">
    <property type="term" value="F:calcium ion binding"/>
    <property type="evidence" value="ECO:0007669"/>
    <property type="project" value="InterPro"/>
</dbReference>
<keyword evidence="1" id="KW-0106">Calcium</keyword>
<dbReference type="Proteomes" id="UP000728185">
    <property type="component" value="Unassembled WGS sequence"/>
</dbReference>
<keyword evidence="4" id="KW-1185">Reference proteome</keyword>
<organism evidence="3 4">
    <name type="scientific">Fasciolopsis buskii</name>
    <dbReference type="NCBI Taxonomy" id="27845"/>
    <lineage>
        <taxon>Eukaryota</taxon>
        <taxon>Metazoa</taxon>
        <taxon>Spiralia</taxon>
        <taxon>Lophotrochozoa</taxon>
        <taxon>Platyhelminthes</taxon>
        <taxon>Trematoda</taxon>
        <taxon>Digenea</taxon>
        <taxon>Plagiorchiida</taxon>
        <taxon>Echinostomata</taxon>
        <taxon>Echinostomatoidea</taxon>
        <taxon>Fasciolidae</taxon>
        <taxon>Fasciolopsis</taxon>
    </lineage>
</organism>
<dbReference type="SMART" id="SM00054">
    <property type="entry name" value="EFh"/>
    <property type="match status" value="2"/>
</dbReference>
<accession>A0A8E0VII8</accession>
<evidence type="ECO:0000313" key="4">
    <source>
        <dbReference type="Proteomes" id="UP000728185"/>
    </source>
</evidence>
<evidence type="ECO:0000259" key="2">
    <source>
        <dbReference type="PROSITE" id="PS50222"/>
    </source>
</evidence>
<dbReference type="EMBL" id="LUCM01006397">
    <property type="protein sequence ID" value="KAA0191338.1"/>
    <property type="molecule type" value="Genomic_DNA"/>
</dbReference>
<dbReference type="OrthoDB" id="26525at2759"/>
<name>A0A8E0VII8_9TREM</name>
<dbReference type="Pfam" id="PF13202">
    <property type="entry name" value="EF-hand_5"/>
    <property type="match status" value="1"/>
</dbReference>
<sequence>MSSLQKTVDDIIQQLDVNGDGKLSKAELMNGLADEPQLVAKIQKFDADNDGTIDKEELLKWLETELQ</sequence>
<dbReference type="Pfam" id="PF00036">
    <property type="entry name" value="EF-hand_1"/>
    <property type="match status" value="1"/>
</dbReference>
<reference evidence="3" key="1">
    <citation type="submission" date="2019-05" db="EMBL/GenBank/DDBJ databases">
        <title>Annotation for the trematode Fasciolopsis buski.</title>
        <authorList>
            <person name="Choi Y.-J."/>
        </authorList>
    </citation>
    <scope>NUCLEOTIDE SEQUENCE</scope>
    <source>
        <strain evidence="3">HT</strain>
        <tissue evidence="3">Whole worm</tissue>
    </source>
</reference>
<dbReference type="PROSITE" id="PS50222">
    <property type="entry name" value="EF_HAND_2"/>
    <property type="match status" value="2"/>
</dbReference>
<protein>
    <recommendedName>
        <fullName evidence="2">EF-hand domain-containing protein</fullName>
    </recommendedName>
</protein>
<feature type="domain" description="EF-hand" evidence="2">
    <location>
        <begin position="3"/>
        <end position="38"/>
    </location>
</feature>
<proteinExistence type="predicted"/>
<dbReference type="InterPro" id="IPR002048">
    <property type="entry name" value="EF_hand_dom"/>
</dbReference>
<gene>
    <name evidence="3" type="ORF">FBUS_10062</name>
</gene>
<dbReference type="AlphaFoldDB" id="A0A8E0VII8"/>
<evidence type="ECO:0000256" key="1">
    <source>
        <dbReference type="ARBA" id="ARBA00022837"/>
    </source>
</evidence>
<dbReference type="InterPro" id="IPR011992">
    <property type="entry name" value="EF-hand-dom_pair"/>
</dbReference>
<dbReference type="InterPro" id="IPR018247">
    <property type="entry name" value="EF_Hand_1_Ca_BS"/>
</dbReference>
<dbReference type="SUPFAM" id="SSF47473">
    <property type="entry name" value="EF-hand"/>
    <property type="match status" value="1"/>
</dbReference>
<dbReference type="Gene3D" id="1.10.238.10">
    <property type="entry name" value="EF-hand"/>
    <property type="match status" value="1"/>
</dbReference>
<comment type="caution">
    <text evidence="3">The sequence shown here is derived from an EMBL/GenBank/DDBJ whole genome shotgun (WGS) entry which is preliminary data.</text>
</comment>
<dbReference type="PROSITE" id="PS00018">
    <property type="entry name" value="EF_HAND_1"/>
    <property type="match status" value="2"/>
</dbReference>
<evidence type="ECO:0000313" key="3">
    <source>
        <dbReference type="EMBL" id="KAA0191338.1"/>
    </source>
</evidence>
<feature type="domain" description="EF-hand" evidence="2">
    <location>
        <begin position="42"/>
        <end position="67"/>
    </location>
</feature>